<dbReference type="RefSeq" id="WP_120728371.1">
    <property type="nucleotide sequence ID" value="NZ_RBAK01000004.1"/>
</dbReference>
<comment type="caution">
    <text evidence="4">The sequence shown here is derived from an EMBL/GenBank/DDBJ whole genome shotgun (WGS) entry which is preliminary data.</text>
</comment>
<keyword evidence="2" id="KW-1133">Transmembrane helix</keyword>
<dbReference type="NCBIfam" id="TIGR03769">
    <property type="entry name" value="P_ac_wall_RPT"/>
    <property type="match status" value="1"/>
</dbReference>
<dbReference type="AlphaFoldDB" id="A0A3A9ZGV6"/>
<keyword evidence="5" id="KW-1185">Reference proteome</keyword>
<organism evidence="4 5">
    <name type="scientific">Micromonospora endolithica</name>
    <dbReference type="NCBI Taxonomy" id="230091"/>
    <lineage>
        <taxon>Bacteria</taxon>
        <taxon>Bacillati</taxon>
        <taxon>Actinomycetota</taxon>
        <taxon>Actinomycetes</taxon>
        <taxon>Micromonosporales</taxon>
        <taxon>Micromonosporaceae</taxon>
        <taxon>Micromonospora</taxon>
    </lineage>
</organism>
<accession>A0A3A9ZGV6</accession>
<evidence type="ECO:0000256" key="2">
    <source>
        <dbReference type="SAM" id="Phobius"/>
    </source>
</evidence>
<dbReference type="InterPro" id="IPR022435">
    <property type="entry name" value="Surface-anchored_actinobac"/>
</dbReference>
<dbReference type="OrthoDB" id="4424311at2"/>
<sequence length="330" mass="35107">MEEPVTAGRARRRTRTTTAILRCALATVVVLAVTQTPARAEQPTPGLSQSIAADQPLATGRAELAAGHVDIGPRYVDDTWALLIHDGTRARPVWRNPDEALLRVSDAALQTVPDDPAYAFLGVDAGTQVYVVPQVQNSDVVWLGWNTQDPRVMQTIDRGVTLTLLGVRGPGSLTTYLQSGNFAAPQPLWRSTEPKAQPFWAEVNTHTHANWVFSAPGIYLVAVQASADLINGEQVSATRTLRFAVGDATNADEAYAATADIPATAQQTPAGEDDTRATEPADPSPAVLLAALAGAAVLLVGGLVFLLLRGRGVKRRAERERAASRSGGQR</sequence>
<dbReference type="EMBL" id="RBAK01000004">
    <property type="protein sequence ID" value="RKN47563.1"/>
    <property type="molecule type" value="Genomic_DNA"/>
</dbReference>
<evidence type="ECO:0000256" key="1">
    <source>
        <dbReference type="SAM" id="MobiDB-lite"/>
    </source>
</evidence>
<keyword evidence="2" id="KW-0472">Membrane</keyword>
<feature type="region of interest" description="Disordered" evidence="1">
    <location>
        <begin position="259"/>
        <end position="282"/>
    </location>
</feature>
<keyword evidence="2" id="KW-0812">Transmembrane</keyword>
<keyword evidence="3" id="KW-0732">Signal</keyword>
<proteinExistence type="predicted"/>
<feature type="compositionally biased region" description="Low complexity" evidence="1">
    <location>
        <begin position="259"/>
        <end position="270"/>
    </location>
</feature>
<evidence type="ECO:0000313" key="4">
    <source>
        <dbReference type="EMBL" id="RKN47563.1"/>
    </source>
</evidence>
<feature type="transmembrane region" description="Helical" evidence="2">
    <location>
        <begin position="286"/>
        <end position="308"/>
    </location>
</feature>
<dbReference type="NCBIfam" id="NF038134">
    <property type="entry name" value="choice_anch_M"/>
    <property type="match status" value="1"/>
</dbReference>
<protein>
    <recommendedName>
        <fullName evidence="6">Surface-anchored protein</fullName>
    </recommendedName>
</protein>
<name>A0A3A9ZGV6_9ACTN</name>
<reference evidence="4 5" key="1">
    <citation type="journal article" date="2004" name="Syst. Appl. Microbiol.">
        <title>Cryptoendolithic actinomycetes from antarctic sandstone rock samples: Micromonospora endolithica sp. nov. and two isolates related to Micromonospora coerulea Jensen 1932.</title>
        <authorList>
            <person name="Hirsch P."/>
            <person name="Mevs U."/>
            <person name="Kroppenstedt R.M."/>
            <person name="Schumann P."/>
            <person name="Stackebrandt E."/>
        </authorList>
    </citation>
    <scope>NUCLEOTIDE SEQUENCE [LARGE SCALE GENOMIC DNA]</scope>
    <source>
        <strain evidence="4 5">JCM 12677</strain>
    </source>
</reference>
<evidence type="ECO:0000256" key="3">
    <source>
        <dbReference type="SAM" id="SignalP"/>
    </source>
</evidence>
<evidence type="ECO:0008006" key="6">
    <source>
        <dbReference type="Google" id="ProtNLM"/>
    </source>
</evidence>
<dbReference type="Proteomes" id="UP000281726">
    <property type="component" value="Unassembled WGS sequence"/>
</dbReference>
<feature type="signal peptide" evidence="3">
    <location>
        <begin position="1"/>
        <end position="40"/>
    </location>
</feature>
<evidence type="ECO:0000313" key="5">
    <source>
        <dbReference type="Proteomes" id="UP000281726"/>
    </source>
</evidence>
<feature type="chain" id="PRO_5017468132" description="Surface-anchored protein" evidence="3">
    <location>
        <begin position="41"/>
        <end position="330"/>
    </location>
</feature>
<gene>
    <name evidence="4" type="ORF">D7223_12370</name>
</gene>